<keyword evidence="2" id="KW-0812">Transmembrane</keyword>
<reference evidence="3 4" key="1">
    <citation type="journal article" date="2015" name="Nature">
        <title>rRNA introns, odd ribosomes, and small enigmatic genomes across a large radiation of phyla.</title>
        <authorList>
            <person name="Brown C.T."/>
            <person name="Hug L.A."/>
            <person name="Thomas B.C."/>
            <person name="Sharon I."/>
            <person name="Castelle C.J."/>
            <person name="Singh A."/>
            <person name="Wilkins M.J."/>
            <person name="Williams K.H."/>
            <person name="Banfield J.F."/>
        </authorList>
    </citation>
    <scope>NUCLEOTIDE SEQUENCE [LARGE SCALE GENOMIC DNA]</scope>
</reference>
<dbReference type="InterPro" id="IPR007060">
    <property type="entry name" value="FtsL/DivIC"/>
</dbReference>
<evidence type="ECO:0000313" key="3">
    <source>
        <dbReference type="EMBL" id="KKP87934.1"/>
    </source>
</evidence>
<keyword evidence="1" id="KW-0175">Coiled coil</keyword>
<dbReference type="AlphaFoldDB" id="A0A0G0D0U6"/>
<proteinExistence type="predicted"/>
<accession>A0A0G0D0U6</accession>
<evidence type="ECO:0000313" key="4">
    <source>
        <dbReference type="Proteomes" id="UP000034683"/>
    </source>
</evidence>
<feature type="coiled-coil region" evidence="1">
    <location>
        <begin position="41"/>
        <end position="75"/>
    </location>
</feature>
<name>A0A0G0D0U6_9BACT</name>
<comment type="caution">
    <text evidence="3">The sequence shown here is derived from an EMBL/GenBank/DDBJ whole genome shotgun (WGS) entry which is preliminary data.</text>
</comment>
<dbReference type="EMBL" id="LBRA01000018">
    <property type="protein sequence ID" value="KKP87934.1"/>
    <property type="molecule type" value="Genomic_DNA"/>
</dbReference>
<evidence type="ECO:0000256" key="2">
    <source>
        <dbReference type="SAM" id="Phobius"/>
    </source>
</evidence>
<dbReference type="Pfam" id="PF04977">
    <property type="entry name" value="DivIC"/>
    <property type="match status" value="1"/>
</dbReference>
<gene>
    <name evidence="3" type="ORF">UR92_C0018G0003</name>
</gene>
<keyword evidence="2" id="KW-0472">Membrane</keyword>
<organism evidence="3 4">
    <name type="scientific">Candidatus Nomurabacteria bacterium GW2011_GWA2_35_80</name>
    <dbReference type="NCBI Taxonomy" id="1618733"/>
    <lineage>
        <taxon>Bacteria</taxon>
        <taxon>Candidatus Nomuraibacteriota</taxon>
    </lineage>
</organism>
<evidence type="ECO:0000256" key="1">
    <source>
        <dbReference type="SAM" id="Coils"/>
    </source>
</evidence>
<evidence type="ECO:0008006" key="5">
    <source>
        <dbReference type="Google" id="ProtNLM"/>
    </source>
</evidence>
<feature type="transmembrane region" description="Helical" evidence="2">
    <location>
        <begin position="18"/>
        <end position="38"/>
    </location>
</feature>
<dbReference type="Proteomes" id="UP000034683">
    <property type="component" value="Unassembled WGS sequence"/>
</dbReference>
<keyword evidence="2" id="KW-1133">Transmembrane helix</keyword>
<protein>
    <recommendedName>
        <fullName evidence="5">Septum formation initiator</fullName>
    </recommendedName>
</protein>
<sequence>MKSFQKSGRLKYVMQSKLFLIFLGIIILTFFFNIFSFMNKMGETSRNKETIEDKVTELEKSKEKLNSEIIKLKTEKGIEENIREKFGLAKEGEEMIVIIEDKNSEEAEKKMDSEGFFSFLKNWFK</sequence>